<reference evidence="2 3" key="1">
    <citation type="journal article" date="2010" name="Science">
        <title>Genome expansion and gene loss in powdery mildew fungi reveal tradeoffs in extreme parasitism.</title>
        <authorList>
            <person name="Spanu P.D."/>
            <person name="Abbott J.C."/>
            <person name="Amselem J."/>
            <person name="Burgis T.A."/>
            <person name="Soanes D.M."/>
            <person name="Stueber K."/>
            <person name="Ver Loren van Themaat E."/>
            <person name="Brown J.K.M."/>
            <person name="Butcher S.A."/>
            <person name="Gurr S.J."/>
            <person name="Lebrun M.-H."/>
            <person name="Ridout C.J."/>
            <person name="Schulze-Lefert P."/>
            <person name="Talbot N.J."/>
            <person name="Ahmadinejad N."/>
            <person name="Ametz C."/>
            <person name="Barton G.R."/>
            <person name="Benjdia M."/>
            <person name="Bidzinski P."/>
            <person name="Bindschedler L.V."/>
            <person name="Both M."/>
            <person name="Brewer M.T."/>
            <person name="Cadle-Davidson L."/>
            <person name="Cadle-Davidson M.M."/>
            <person name="Collemare J."/>
            <person name="Cramer R."/>
            <person name="Frenkel O."/>
            <person name="Godfrey D."/>
            <person name="Harriman J."/>
            <person name="Hoede C."/>
            <person name="King B.C."/>
            <person name="Klages S."/>
            <person name="Kleemann J."/>
            <person name="Knoll D."/>
            <person name="Koti P.S."/>
            <person name="Kreplak J."/>
            <person name="Lopez-Ruiz F.J."/>
            <person name="Lu X."/>
            <person name="Maekawa T."/>
            <person name="Mahanil S."/>
            <person name="Micali C."/>
            <person name="Milgroom M.G."/>
            <person name="Montana G."/>
            <person name="Noir S."/>
            <person name="O'Connell R.J."/>
            <person name="Oberhaensli S."/>
            <person name="Parlange F."/>
            <person name="Pedersen C."/>
            <person name="Quesneville H."/>
            <person name="Reinhardt R."/>
            <person name="Rott M."/>
            <person name="Sacristan S."/>
            <person name="Schmidt S.M."/>
            <person name="Schoen M."/>
            <person name="Skamnioti P."/>
            <person name="Sommer H."/>
            <person name="Stephens A."/>
            <person name="Takahara H."/>
            <person name="Thordal-Christensen H."/>
            <person name="Vigouroux M."/>
            <person name="Wessling R."/>
            <person name="Wicker T."/>
            <person name="Panstruga R."/>
        </authorList>
    </citation>
    <scope>NUCLEOTIDE SEQUENCE [LARGE SCALE GENOMIC DNA]</scope>
    <source>
        <strain evidence="2">DH14</strain>
    </source>
</reference>
<evidence type="ECO:0000313" key="3">
    <source>
        <dbReference type="Proteomes" id="UP000015441"/>
    </source>
</evidence>
<dbReference type="PROSITE" id="PS51257">
    <property type="entry name" value="PROKAR_LIPOPROTEIN"/>
    <property type="match status" value="1"/>
</dbReference>
<evidence type="ECO:0000313" key="2">
    <source>
        <dbReference type="EMBL" id="CEA17192.1"/>
    </source>
</evidence>
<comment type="caution">
    <text evidence="2">The sequence shown here is derived from an EMBL/GenBank/DDBJ whole genome shotgun (WGS) entry which is preliminary data.</text>
</comment>
<name>A0A078N0B7_BLUG1</name>
<keyword evidence="1" id="KW-0732">Signal</keyword>
<evidence type="ECO:0000256" key="1">
    <source>
        <dbReference type="SAM" id="SignalP"/>
    </source>
</evidence>
<dbReference type="OrthoDB" id="10318852at2759"/>
<keyword evidence="3" id="KW-1185">Reference proteome</keyword>
<protein>
    <submittedName>
        <fullName evidence="2">CSEP0373 putative effector protein</fullName>
    </submittedName>
</protein>
<feature type="chain" id="PRO_5001742255" evidence="1">
    <location>
        <begin position="22"/>
        <end position="124"/>
    </location>
</feature>
<dbReference type="Proteomes" id="UP000015441">
    <property type="component" value="Unassembled WGS sequence"/>
</dbReference>
<organism evidence="2 3">
    <name type="scientific">Blumeria graminis f. sp. hordei (strain DH14)</name>
    <name type="common">Barley powdery mildew</name>
    <name type="synonym">Oidium monilioides f. sp. hordei</name>
    <dbReference type="NCBI Taxonomy" id="546991"/>
    <lineage>
        <taxon>Eukaryota</taxon>
        <taxon>Fungi</taxon>
        <taxon>Dikarya</taxon>
        <taxon>Ascomycota</taxon>
        <taxon>Pezizomycotina</taxon>
        <taxon>Leotiomycetes</taxon>
        <taxon>Erysiphales</taxon>
        <taxon>Erysiphaceae</taxon>
        <taxon>Blumeria</taxon>
        <taxon>Blumeria hordei</taxon>
    </lineage>
</organism>
<dbReference type="EMBL" id="CAUH01002862">
    <property type="protein sequence ID" value="CEA17192.1"/>
    <property type="molecule type" value="Genomic_DNA"/>
</dbReference>
<sequence length="124" mass="14026">MKTFQIASVIAGLSCLQPTVASLVKCGLNKIDVNHVKRVAEGLWRKEYGSLKSYNNVLYPTEYKEITSNGSEPLWKFPLNADGQDWNGVFFMYFVVSSKSQNVVKLFYEDDFGVHECSLDKSSE</sequence>
<dbReference type="InParanoid" id="A0A078N0B7"/>
<accession>A0A078N0B7</accession>
<dbReference type="AlphaFoldDB" id="A0A078N0B7"/>
<gene>
    <name evidence="2" type="primary">CSEP0373</name>
</gene>
<feature type="signal peptide" evidence="1">
    <location>
        <begin position="1"/>
        <end position="21"/>
    </location>
</feature>
<proteinExistence type="predicted"/>